<evidence type="ECO:0000256" key="2">
    <source>
        <dbReference type="ARBA" id="ARBA00022692"/>
    </source>
</evidence>
<dbReference type="Pfam" id="PF12698">
    <property type="entry name" value="ABC2_membrane_3"/>
    <property type="match status" value="1"/>
</dbReference>
<dbReference type="GO" id="GO:0016020">
    <property type="term" value="C:membrane"/>
    <property type="evidence" value="ECO:0007669"/>
    <property type="project" value="UniProtKB-SubCell"/>
</dbReference>
<feature type="domain" description="ABC-2 type transporter transmembrane" evidence="6">
    <location>
        <begin position="23"/>
        <end position="322"/>
    </location>
</feature>
<dbReference type="Proteomes" id="UP000886198">
    <property type="component" value="Unassembled WGS sequence"/>
</dbReference>
<evidence type="ECO:0000313" key="7">
    <source>
        <dbReference type="EMBL" id="HDP78178.1"/>
    </source>
</evidence>
<evidence type="ECO:0000256" key="5">
    <source>
        <dbReference type="SAM" id="Phobius"/>
    </source>
</evidence>
<feature type="transmembrane region" description="Helical" evidence="5">
    <location>
        <begin position="21"/>
        <end position="41"/>
    </location>
</feature>
<organism evidence="7">
    <name type="scientific">Mesotoga infera</name>
    <dbReference type="NCBI Taxonomy" id="1236046"/>
    <lineage>
        <taxon>Bacteria</taxon>
        <taxon>Thermotogati</taxon>
        <taxon>Thermotogota</taxon>
        <taxon>Thermotogae</taxon>
        <taxon>Kosmotogales</taxon>
        <taxon>Kosmotogaceae</taxon>
        <taxon>Mesotoga</taxon>
    </lineage>
</organism>
<keyword evidence="3 5" id="KW-1133">Transmembrane helix</keyword>
<protein>
    <submittedName>
        <fullName evidence="7">ABC transporter permease</fullName>
    </submittedName>
</protein>
<evidence type="ECO:0000259" key="6">
    <source>
        <dbReference type="Pfam" id="PF12698"/>
    </source>
</evidence>
<dbReference type="GO" id="GO:0140359">
    <property type="term" value="F:ABC-type transporter activity"/>
    <property type="evidence" value="ECO:0007669"/>
    <property type="project" value="InterPro"/>
</dbReference>
<gene>
    <name evidence="7" type="ORF">ENN47_08350</name>
</gene>
<feature type="transmembrane region" description="Helical" evidence="5">
    <location>
        <begin position="190"/>
        <end position="212"/>
    </location>
</feature>
<feature type="transmembrane region" description="Helical" evidence="5">
    <location>
        <begin position="257"/>
        <end position="280"/>
    </location>
</feature>
<dbReference type="EMBL" id="DSBT01000242">
    <property type="protein sequence ID" value="HDP78178.1"/>
    <property type="molecule type" value="Genomic_DNA"/>
</dbReference>
<evidence type="ECO:0000256" key="3">
    <source>
        <dbReference type="ARBA" id="ARBA00022989"/>
    </source>
</evidence>
<feature type="transmembrane region" description="Helical" evidence="5">
    <location>
        <begin position="305"/>
        <end position="323"/>
    </location>
</feature>
<dbReference type="PANTHER" id="PTHR43471">
    <property type="entry name" value="ABC TRANSPORTER PERMEASE"/>
    <property type="match status" value="1"/>
</dbReference>
<feature type="transmembrane region" description="Helical" evidence="5">
    <location>
        <begin position="224"/>
        <end position="245"/>
    </location>
</feature>
<evidence type="ECO:0000256" key="4">
    <source>
        <dbReference type="ARBA" id="ARBA00023136"/>
    </source>
</evidence>
<keyword evidence="2 5" id="KW-0812">Transmembrane</keyword>
<accession>A0A7C1CVQ7</accession>
<evidence type="ECO:0000256" key="1">
    <source>
        <dbReference type="ARBA" id="ARBA00004141"/>
    </source>
</evidence>
<feature type="transmembrane region" description="Helical" evidence="5">
    <location>
        <begin position="144"/>
        <end position="169"/>
    </location>
</feature>
<comment type="subcellular location">
    <subcellularLocation>
        <location evidence="1">Membrane</location>
        <topology evidence="1">Multi-pass membrane protein</topology>
    </subcellularLocation>
</comment>
<keyword evidence="4 5" id="KW-0472">Membrane</keyword>
<dbReference type="InterPro" id="IPR013525">
    <property type="entry name" value="ABC2_TM"/>
</dbReference>
<comment type="caution">
    <text evidence="7">The sequence shown here is derived from an EMBL/GenBank/DDBJ whole genome shotgun (WGS) entry which is preliminary data.</text>
</comment>
<proteinExistence type="predicted"/>
<dbReference type="AlphaFoldDB" id="A0A7C1CVQ7"/>
<sequence length="336" mass="37471">MSIKRIFNIFRIDVVNGSRDKMVIYILLAPIIFSFFFRVIAPGFHNLSLNFVTISGQEEIAETLKKFGDIEFAVSEAELKERVGGTSDVVGLYHDGKSYNLVLQGNESKEIEGAAKLILSGIQLDVWKSLEVEESNRGRLVPPITVFGFSFVVIISFVLGGMVIGFNIIEEKESGAMRALMVTPITKNELIFGRSVMGIVIPLFHALVATLIFDIPSIDYLKLIIVSVVSSIIGVVVGFLIGVVSSSQMSGIANMKISGWLLLMPVMLAFILPERAHWIFSWSPTYWSFVALRDIINLSSKWDGFSFQILWICLTTALLFLLMKSKIKRGLQTYQN</sequence>
<reference evidence="7" key="1">
    <citation type="journal article" date="2020" name="mSystems">
        <title>Genome- and Community-Level Interaction Insights into Carbon Utilization and Element Cycling Functions of Hydrothermarchaeota in Hydrothermal Sediment.</title>
        <authorList>
            <person name="Zhou Z."/>
            <person name="Liu Y."/>
            <person name="Xu W."/>
            <person name="Pan J."/>
            <person name="Luo Z.H."/>
            <person name="Li M."/>
        </authorList>
    </citation>
    <scope>NUCLEOTIDE SEQUENCE [LARGE SCALE GENOMIC DNA]</scope>
    <source>
        <strain evidence="7">SpSt-1179</strain>
    </source>
</reference>
<name>A0A7C1CVQ7_9BACT</name>